<evidence type="ECO:0000256" key="4">
    <source>
        <dbReference type="ARBA" id="ARBA00023008"/>
    </source>
</evidence>
<evidence type="ECO:0000313" key="9">
    <source>
        <dbReference type="Proteomes" id="UP000002219"/>
    </source>
</evidence>
<keyword evidence="2" id="KW-0479">Metal-binding</keyword>
<dbReference type="InterPro" id="IPR007348">
    <property type="entry name" value="CopC_dom"/>
</dbReference>
<dbReference type="InterPro" id="IPR014755">
    <property type="entry name" value="Cu-Rt/internalin_Ig-like"/>
</dbReference>
<dbReference type="InterPro" id="IPR032694">
    <property type="entry name" value="CopC/D"/>
</dbReference>
<proteinExistence type="predicted"/>
<dbReference type="GO" id="GO:0030313">
    <property type="term" value="C:cell envelope"/>
    <property type="evidence" value="ECO:0007669"/>
    <property type="project" value="UniProtKB-SubCell"/>
</dbReference>
<feature type="domain" description="CopC" evidence="7">
    <location>
        <begin position="250"/>
        <end position="346"/>
    </location>
</feature>
<feature type="region of interest" description="Disordered" evidence="5">
    <location>
        <begin position="350"/>
        <end position="392"/>
    </location>
</feature>
<dbReference type="KEGG" id="nda:Ndas_5210"/>
<keyword evidence="4" id="KW-0186">Copper</keyword>
<sequence length="434" mass="44141">MRPAHGTLRLLRTALLAAACTGLAWGGHNLWAAAPASPGGLAAATAVLFPLLWYFTRTMRGFGDIFAVMACVQILLHLVFQGSGEPVPGVLDTGADHTGHGLLTHTLGLAPGMLFAHLWAALLASALLAHGEAALWFLTALLTRALPPLRVPGIAFGARVPVACAASRTAPPPVALSAHGPRGPPLLPGVLPRRPRAHAGTYRELREDMTTTRTPDTAAPARALARAAAAVLAPLAAAALALAPSPALAHDVLTGSNPEDGATLDTVPEEVVLSFNNSPMEGGSGSAVVVTGPDEETTYEEGDLTFDGTDVSVGLAPLDQAGEYTIGFRVVSSDGHPIQDTLTFSVTEEAVAAAAPEPEESETAQEPAGETAQEQAQGPSGEANADEAAAEEESGGVSPVALAVVAVVAVAGIAAVVLVAVRMRRRPGGDAGQK</sequence>
<comment type="subcellular location">
    <subcellularLocation>
        <location evidence="1">Cell envelope</location>
    </subcellularLocation>
</comment>
<gene>
    <name evidence="8" type="ordered locus">Ndas_5210</name>
</gene>
<reference evidence="8 9" key="1">
    <citation type="journal article" date="2010" name="Stand. Genomic Sci.">
        <title>Complete genome sequence of Nocardiopsis dassonvillei type strain (IMRU 509).</title>
        <authorList>
            <person name="Sun H."/>
            <person name="Lapidus A."/>
            <person name="Nolan M."/>
            <person name="Lucas S."/>
            <person name="Del Rio T.G."/>
            <person name="Tice H."/>
            <person name="Cheng J.F."/>
            <person name="Tapia R."/>
            <person name="Han C."/>
            <person name="Goodwin L."/>
            <person name="Pitluck S."/>
            <person name="Pagani I."/>
            <person name="Ivanova N."/>
            <person name="Mavromatis K."/>
            <person name="Mikhailova N."/>
            <person name="Pati A."/>
            <person name="Chen A."/>
            <person name="Palaniappan K."/>
            <person name="Land M."/>
            <person name="Hauser L."/>
            <person name="Chang Y.J."/>
            <person name="Jeffries C.D."/>
            <person name="Djao O.D."/>
            <person name="Rohde M."/>
            <person name="Sikorski J."/>
            <person name="Goker M."/>
            <person name="Woyke T."/>
            <person name="Bristow J."/>
            <person name="Eisen J.A."/>
            <person name="Markowitz V."/>
            <person name="Hugenholtz P."/>
            <person name="Kyrpides N.C."/>
            <person name="Klenk H.P."/>
        </authorList>
    </citation>
    <scope>NUCLEOTIDE SEQUENCE [LARGE SCALE GENOMIC DNA]</scope>
    <source>
        <strain evidence="9">ATCC 23218 / DSM 43111 / CIP 107115 / JCM 7437 / KCTC 9190 / NBRC 14626 / NCTC 10488 / NRRL B-5397 / IMRU 509</strain>
        <plasmid evidence="9">Chromosome 2</plasmid>
    </source>
</reference>
<evidence type="ECO:0000256" key="3">
    <source>
        <dbReference type="ARBA" id="ARBA00022729"/>
    </source>
</evidence>
<dbReference type="GO" id="GO:0005507">
    <property type="term" value="F:copper ion binding"/>
    <property type="evidence" value="ECO:0007669"/>
    <property type="project" value="InterPro"/>
</dbReference>
<dbReference type="OrthoDB" id="5242236at2"/>
<keyword evidence="3" id="KW-0732">Signal</keyword>
<geneLocation type="plasmid" evidence="9">
    <name>pNDAS01</name>
</geneLocation>
<evidence type="ECO:0000256" key="1">
    <source>
        <dbReference type="ARBA" id="ARBA00004196"/>
    </source>
</evidence>
<dbReference type="STRING" id="446468.Ndas_5210"/>
<dbReference type="GO" id="GO:0006825">
    <property type="term" value="P:copper ion transport"/>
    <property type="evidence" value="ECO:0007669"/>
    <property type="project" value="InterPro"/>
</dbReference>
<evidence type="ECO:0000313" key="8">
    <source>
        <dbReference type="EMBL" id="ADH70590.1"/>
    </source>
</evidence>
<accession>D7B8T2</accession>
<keyword evidence="6" id="KW-0812">Transmembrane</keyword>
<dbReference type="Proteomes" id="UP000002219">
    <property type="component" value="Chromosome 2"/>
</dbReference>
<feature type="transmembrane region" description="Helical" evidence="6">
    <location>
        <begin position="36"/>
        <end position="55"/>
    </location>
</feature>
<dbReference type="InterPro" id="IPR014756">
    <property type="entry name" value="Ig_E-set"/>
</dbReference>
<dbReference type="PANTHER" id="PTHR34820:SF4">
    <property type="entry name" value="INNER MEMBRANE PROTEIN YEBZ"/>
    <property type="match status" value="1"/>
</dbReference>
<evidence type="ECO:0000259" key="7">
    <source>
        <dbReference type="Pfam" id="PF04234"/>
    </source>
</evidence>
<name>D7B8T2_NOCDD</name>
<feature type="transmembrane region" description="Helical" evidence="6">
    <location>
        <begin position="223"/>
        <end position="243"/>
    </location>
</feature>
<dbReference type="PANTHER" id="PTHR34820">
    <property type="entry name" value="INNER MEMBRANE PROTEIN YEBZ"/>
    <property type="match status" value="1"/>
</dbReference>
<keyword evidence="6" id="KW-0472">Membrane</keyword>
<keyword evidence="6" id="KW-1133">Transmembrane helix</keyword>
<dbReference type="GO" id="GO:0005886">
    <property type="term" value="C:plasma membrane"/>
    <property type="evidence" value="ECO:0007669"/>
    <property type="project" value="TreeGrafter"/>
</dbReference>
<dbReference type="EMBL" id="CP002041">
    <property type="protein sequence ID" value="ADH70590.1"/>
    <property type="molecule type" value="Genomic_DNA"/>
</dbReference>
<feature type="transmembrane region" description="Helical" evidence="6">
    <location>
        <begin position="62"/>
        <end position="80"/>
    </location>
</feature>
<dbReference type="RefSeq" id="WP_013156197.1">
    <property type="nucleotide sequence ID" value="NC_014211.1"/>
</dbReference>
<dbReference type="GO" id="GO:0042597">
    <property type="term" value="C:periplasmic space"/>
    <property type="evidence" value="ECO:0007669"/>
    <property type="project" value="InterPro"/>
</dbReference>
<evidence type="ECO:0000256" key="5">
    <source>
        <dbReference type="SAM" id="MobiDB-lite"/>
    </source>
</evidence>
<protein>
    <submittedName>
        <fullName evidence="8">Copper resistance protein CopC</fullName>
    </submittedName>
</protein>
<dbReference type="HOGENOM" id="CLU_631393_0_0_11"/>
<keyword evidence="9" id="KW-1185">Reference proteome</keyword>
<dbReference type="GO" id="GO:0046688">
    <property type="term" value="P:response to copper ion"/>
    <property type="evidence" value="ECO:0007669"/>
    <property type="project" value="InterPro"/>
</dbReference>
<dbReference type="Gene3D" id="2.60.40.1220">
    <property type="match status" value="1"/>
</dbReference>
<dbReference type="GeneID" id="91489534"/>
<dbReference type="AlphaFoldDB" id="D7B8T2"/>
<dbReference type="Pfam" id="PF04234">
    <property type="entry name" value="CopC"/>
    <property type="match status" value="1"/>
</dbReference>
<dbReference type="SUPFAM" id="SSF81296">
    <property type="entry name" value="E set domains"/>
    <property type="match status" value="1"/>
</dbReference>
<organism evidence="8 9">
    <name type="scientific">Nocardiopsis dassonvillei (strain ATCC 23218 / DSM 43111 / CIP 107115 / JCM 7437 / KCTC 9190 / NBRC 14626 / NCTC 10488 / NRRL B-5397 / IMRU 509)</name>
    <name type="common">Actinomadura dassonvillei</name>
    <dbReference type="NCBI Taxonomy" id="446468"/>
    <lineage>
        <taxon>Bacteria</taxon>
        <taxon>Bacillati</taxon>
        <taxon>Actinomycetota</taxon>
        <taxon>Actinomycetes</taxon>
        <taxon>Streptosporangiales</taxon>
        <taxon>Nocardiopsidaceae</taxon>
        <taxon>Nocardiopsis</taxon>
    </lineage>
</organism>
<dbReference type="eggNOG" id="COG2372">
    <property type="taxonomic scope" value="Bacteria"/>
</dbReference>
<evidence type="ECO:0000256" key="2">
    <source>
        <dbReference type="ARBA" id="ARBA00022723"/>
    </source>
</evidence>
<feature type="region of interest" description="Disordered" evidence="5">
    <location>
        <begin position="173"/>
        <end position="194"/>
    </location>
</feature>
<feature type="transmembrane region" description="Helical" evidence="6">
    <location>
        <begin position="400"/>
        <end position="421"/>
    </location>
</feature>
<evidence type="ECO:0000256" key="6">
    <source>
        <dbReference type="SAM" id="Phobius"/>
    </source>
</evidence>